<dbReference type="OrthoDB" id="2291410at2"/>
<dbReference type="AlphaFoldDB" id="A0A0R2DQU4"/>
<proteinExistence type="predicted"/>
<dbReference type="STRING" id="1423803.FD13_GL000946"/>
<evidence type="ECO:0000313" key="2">
    <source>
        <dbReference type="Proteomes" id="UP000051589"/>
    </source>
</evidence>
<dbReference type="EMBL" id="AYZH01000002">
    <property type="protein sequence ID" value="KRN03191.1"/>
    <property type="molecule type" value="Genomic_DNA"/>
</dbReference>
<sequence length="138" mass="15463">MLKITKFITLIVATMGVTGGIITTTNPVTASANTKFRYYKNIKDHTYKIKTTKPYVYSNGKITHKTIFMLGAFGDKGEYVLVTYASHVTQNGKKVVYYKFKNGAGFTGWVRRSALKKGNTTKSVTRILKTVKPHKGWS</sequence>
<gene>
    <name evidence="1" type="ORF">FD13_GL000946</name>
</gene>
<reference evidence="1 2" key="1">
    <citation type="journal article" date="2015" name="Genome Announc.">
        <title>Expanding the biotechnology potential of lactobacilli through comparative genomics of 213 strains and associated genera.</title>
        <authorList>
            <person name="Sun Z."/>
            <person name="Harris H.M."/>
            <person name="McCann A."/>
            <person name="Guo C."/>
            <person name="Argimon S."/>
            <person name="Zhang W."/>
            <person name="Yang X."/>
            <person name="Jeffery I.B."/>
            <person name="Cooney J.C."/>
            <person name="Kagawa T.F."/>
            <person name="Liu W."/>
            <person name="Song Y."/>
            <person name="Salvetti E."/>
            <person name="Wrobel A."/>
            <person name="Rasinkangas P."/>
            <person name="Parkhill J."/>
            <person name="Rea M.C."/>
            <person name="O'Sullivan O."/>
            <person name="Ritari J."/>
            <person name="Douillard F.P."/>
            <person name="Paul Ross R."/>
            <person name="Yang R."/>
            <person name="Briner A.E."/>
            <person name="Felis G.E."/>
            <person name="de Vos W.M."/>
            <person name="Barrangou R."/>
            <person name="Klaenhammer T.R."/>
            <person name="Caufield P.W."/>
            <person name="Cui Y."/>
            <person name="Zhang H."/>
            <person name="O'Toole P.W."/>
        </authorList>
    </citation>
    <scope>NUCLEOTIDE SEQUENCE [LARGE SCALE GENOMIC DNA]</scope>
    <source>
        <strain evidence="1 2">DSM 21775</strain>
    </source>
</reference>
<dbReference type="PATRIC" id="fig|1423803.3.peg.945"/>
<evidence type="ECO:0008006" key="3">
    <source>
        <dbReference type="Google" id="ProtNLM"/>
    </source>
</evidence>
<accession>A0A0R2DQU4</accession>
<organism evidence="1 2">
    <name type="scientific">Levilactobacillus senmaizukei DSM 21775 = NBRC 103853</name>
    <dbReference type="NCBI Taxonomy" id="1423803"/>
    <lineage>
        <taxon>Bacteria</taxon>
        <taxon>Bacillati</taxon>
        <taxon>Bacillota</taxon>
        <taxon>Bacilli</taxon>
        <taxon>Lactobacillales</taxon>
        <taxon>Lactobacillaceae</taxon>
        <taxon>Levilactobacillus</taxon>
    </lineage>
</organism>
<dbReference type="RefSeq" id="WP_061777036.1">
    <property type="nucleotide sequence ID" value="NZ_AYZH01000002.1"/>
</dbReference>
<comment type="caution">
    <text evidence="1">The sequence shown here is derived from an EMBL/GenBank/DDBJ whole genome shotgun (WGS) entry which is preliminary data.</text>
</comment>
<keyword evidence="2" id="KW-1185">Reference proteome</keyword>
<protein>
    <recommendedName>
        <fullName evidence="3">GW domain-containing protein</fullName>
    </recommendedName>
</protein>
<name>A0A0R2DQU4_9LACO</name>
<evidence type="ECO:0000313" key="1">
    <source>
        <dbReference type="EMBL" id="KRN03191.1"/>
    </source>
</evidence>
<dbReference type="Proteomes" id="UP000051589">
    <property type="component" value="Unassembled WGS sequence"/>
</dbReference>